<reference evidence="2 3" key="1">
    <citation type="submission" date="2014-04" db="EMBL/GenBank/DDBJ databases">
        <authorList>
            <consortium name="DOE Joint Genome Institute"/>
            <person name="Kuo A."/>
            <person name="Zuccaro A."/>
            <person name="Kohler A."/>
            <person name="Nagy L.G."/>
            <person name="Floudas D."/>
            <person name="Copeland A."/>
            <person name="Barry K.W."/>
            <person name="Cichocki N."/>
            <person name="Veneault-Fourrey C."/>
            <person name="LaButti K."/>
            <person name="Lindquist E.A."/>
            <person name="Lipzen A."/>
            <person name="Lundell T."/>
            <person name="Morin E."/>
            <person name="Murat C."/>
            <person name="Sun H."/>
            <person name="Tunlid A."/>
            <person name="Henrissat B."/>
            <person name="Grigoriev I.V."/>
            <person name="Hibbett D.S."/>
            <person name="Martin F."/>
            <person name="Nordberg H.P."/>
            <person name="Cantor M.N."/>
            <person name="Hua S.X."/>
        </authorList>
    </citation>
    <scope>NUCLEOTIDE SEQUENCE [LARGE SCALE GENOMIC DNA]</scope>
    <source>
        <strain evidence="2 3">MAFF 305830</strain>
    </source>
</reference>
<dbReference type="EMBL" id="KN824387">
    <property type="protein sequence ID" value="KIM21308.1"/>
    <property type="molecule type" value="Genomic_DNA"/>
</dbReference>
<protein>
    <submittedName>
        <fullName evidence="2">Uncharacterized protein</fullName>
    </submittedName>
</protein>
<accession>A0A0C2W4A9</accession>
<keyword evidence="3" id="KW-1185">Reference proteome</keyword>
<keyword evidence="1" id="KW-0472">Membrane</keyword>
<proteinExistence type="predicted"/>
<evidence type="ECO:0000256" key="1">
    <source>
        <dbReference type="SAM" id="Phobius"/>
    </source>
</evidence>
<keyword evidence="1" id="KW-1133">Transmembrane helix</keyword>
<organism evidence="2 3">
    <name type="scientific">Serendipita vermifera MAFF 305830</name>
    <dbReference type="NCBI Taxonomy" id="933852"/>
    <lineage>
        <taxon>Eukaryota</taxon>
        <taxon>Fungi</taxon>
        <taxon>Dikarya</taxon>
        <taxon>Basidiomycota</taxon>
        <taxon>Agaricomycotina</taxon>
        <taxon>Agaricomycetes</taxon>
        <taxon>Sebacinales</taxon>
        <taxon>Serendipitaceae</taxon>
        <taxon>Serendipita</taxon>
    </lineage>
</organism>
<keyword evidence="1" id="KW-0812">Transmembrane</keyword>
<dbReference type="Proteomes" id="UP000054097">
    <property type="component" value="Unassembled WGS sequence"/>
</dbReference>
<evidence type="ECO:0000313" key="3">
    <source>
        <dbReference type="Proteomes" id="UP000054097"/>
    </source>
</evidence>
<dbReference type="AlphaFoldDB" id="A0A0C2W4A9"/>
<name>A0A0C2W4A9_SERVB</name>
<gene>
    <name evidence="2" type="ORF">M408DRAFT_12642</name>
</gene>
<dbReference type="HOGENOM" id="CLU_2238262_0_0_1"/>
<sequence>MCWRTTYTDNFGCGCIDVKVRPGLFRTLFPISGFGFLRSYSLLFFFTMATVRIVVVVIVQHIHGVTTVTSTIVAATLEFPEGCAPCITKRLIAEEAEENARNGGR</sequence>
<feature type="transmembrane region" description="Helical" evidence="1">
    <location>
        <begin position="40"/>
        <end position="59"/>
    </location>
</feature>
<evidence type="ECO:0000313" key="2">
    <source>
        <dbReference type="EMBL" id="KIM21308.1"/>
    </source>
</evidence>
<reference evidence="3" key="2">
    <citation type="submission" date="2015-01" db="EMBL/GenBank/DDBJ databases">
        <title>Evolutionary Origins and Diversification of the Mycorrhizal Mutualists.</title>
        <authorList>
            <consortium name="DOE Joint Genome Institute"/>
            <consortium name="Mycorrhizal Genomics Consortium"/>
            <person name="Kohler A."/>
            <person name="Kuo A."/>
            <person name="Nagy L.G."/>
            <person name="Floudas D."/>
            <person name="Copeland A."/>
            <person name="Barry K.W."/>
            <person name="Cichocki N."/>
            <person name="Veneault-Fourrey C."/>
            <person name="LaButti K."/>
            <person name="Lindquist E.A."/>
            <person name="Lipzen A."/>
            <person name="Lundell T."/>
            <person name="Morin E."/>
            <person name="Murat C."/>
            <person name="Riley R."/>
            <person name="Ohm R."/>
            <person name="Sun H."/>
            <person name="Tunlid A."/>
            <person name="Henrissat B."/>
            <person name="Grigoriev I.V."/>
            <person name="Hibbett D.S."/>
            <person name="Martin F."/>
        </authorList>
    </citation>
    <scope>NUCLEOTIDE SEQUENCE [LARGE SCALE GENOMIC DNA]</scope>
    <source>
        <strain evidence="3">MAFF 305830</strain>
    </source>
</reference>